<keyword evidence="3" id="KW-1185">Reference proteome</keyword>
<accession>A0A0U4B455</accession>
<dbReference type="RefSeq" id="YP_009602796.1">
    <property type="nucleotide sequence ID" value="NC_041943.1"/>
</dbReference>
<sequence length="212" mass="23049">MRPEGPAPSVKEPKMTENTTPKAQDTINAIFGTKGNPPKAVTTRKCTCGCGEATSSAKTMYKPGHDARHAGNVARAMAADYNDAGNADKLEALPTANLQHKAKMMAARLVSKEAAKLERAAGRKTPAKVQDKPAKPAGKIAEVVAAEEAAHAEETATEVPEPMFEDETPVYRERGFVKIGRWEYPLRENHFGKTERNTKRDGSGEWVEYEAN</sequence>
<name>A0A0U4B455_9CAUD</name>
<feature type="compositionally biased region" description="Polar residues" evidence="1">
    <location>
        <begin position="16"/>
        <end position="27"/>
    </location>
</feature>
<protein>
    <submittedName>
        <fullName evidence="2">Uncharacterized protein</fullName>
    </submittedName>
</protein>
<reference evidence="2" key="1">
    <citation type="submission" date="2017-04" db="EMBL/GenBank/DDBJ databases">
        <authorList>
            <person name="Schneider V.M."/>
            <person name="Guerrero C.A."/>
            <person name="Garlena R.A."/>
            <person name="Russell D.A."/>
            <person name="Pope W.H."/>
            <person name="Jacobs-Sera D."/>
            <person name="Hatfull G.F."/>
        </authorList>
    </citation>
    <scope>NUCLEOTIDE SEQUENCE [LARGE SCALE GENOMIC DNA]</scope>
</reference>
<dbReference type="Proteomes" id="UP000222050">
    <property type="component" value="Segment"/>
</dbReference>
<dbReference type="GeneID" id="40078661"/>
<feature type="region of interest" description="Disordered" evidence="1">
    <location>
        <begin position="119"/>
        <end position="138"/>
    </location>
</feature>
<evidence type="ECO:0000313" key="3">
    <source>
        <dbReference type="Proteomes" id="UP000222050"/>
    </source>
</evidence>
<feature type="region of interest" description="Disordered" evidence="1">
    <location>
        <begin position="190"/>
        <end position="212"/>
    </location>
</feature>
<dbReference type="EMBL" id="KU160653">
    <property type="protein sequence ID" value="ALY09520.1"/>
    <property type="molecule type" value="Genomic_DNA"/>
</dbReference>
<gene>
    <name evidence="2" type="primary">56</name>
    <name evidence="2" type="ORF">PBI_KORRA_56</name>
</gene>
<feature type="region of interest" description="Disordered" evidence="1">
    <location>
        <begin position="1"/>
        <end position="42"/>
    </location>
</feature>
<feature type="region of interest" description="Disordered" evidence="1">
    <location>
        <begin position="148"/>
        <end position="167"/>
    </location>
</feature>
<proteinExistence type="predicted"/>
<evidence type="ECO:0000256" key="1">
    <source>
        <dbReference type="SAM" id="MobiDB-lite"/>
    </source>
</evidence>
<feature type="compositionally biased region" description="Basic and acidic residues" evidence="1">
    <location>
        <begin position="190"/>
        <end position="203"/>
    </location>
</feature>
<dbReference type="KEGG" id="vg:40078661"/>
<organism evidence="2 3">
    <name type="scientific">Arthrobacter phage Korra</name>
    <dbReference type="NCBI Taxonomy" id="1772304"/>
    <lineage>
        <taxon>Viruses</taxon>
        <taxon>Duplodnaviria</taxon>
        <taxon>Heunggongvirae</taxon>
        <taxon>Uroviricota</taxon>
        <taxon>Caudoviricetes</taxon>
        <taxon>Korravirus</taxon>
        <taxon>Korravirus korra</taxon>
    </lineage>
</organism>
<evidence type="ECO:0000313" key="2">
    <source>
        <dbReference type="EMBL" id="ALY09520.1"/>
    </source>
</evidence>